<evidence type="ECO:0000256" key="3">
    <source>
        <dbReference type="ARBA" id="ARBA00022729"/>
    </source>
</evidence>
<evidence type="ECO:0000256" key="2">
    <source>
        <dbReference type="ARBA" id="ARBA00005722"/>
    </source>
</evidence>
<protein>
    <submittedName>
        <fullName evidence="7">MipA/OmpV family protein</fullName>
    </submittedName>
</protein>
<comment type="caution">
    <text evidence="7">The sequence shown here is derived from an EMBL/GenBank/DDBJ whole genome shotgun (WGS) entry which is preliminary data.</text>
</comment>
<accession>A0A4R5U978</accession>
<name>A0A4R5U978_9GAMM</name>
<dbReference type="EMBL" id="SMTG01000004">
    <property type="protein sequence ID" value="TDK30812.1"/>
    <property type="molecule type" value="Genomic_DNA"/>
</dbReference>
<dbReference type="PANTHER" id="PTHR38776:SF1">
    <property type="entry name" value="MLTA-INTERACTING PROTEIN-RELATED"/>
    <property type="match status" value="1"/>
</dbReference>
<reference evidence="7 8" key="1">
    <citation type="submission" date="2019-03" db="EMBL/GenBank/DDBJ databases">
        <title>Luteimonas zhaokaii sp.nov., isolated from the rectal contents of Plateau pika in Yushu, Qinghai Province, China.</title>
        <authorList>
            <person name="Zhang G."/>
        </authorList>
    </citation>
    <scope>NUCLEOTIDE SEQUENCE [LARGE SCALE GENOMIC DNA]</scope>
    <source>
        <strain evidence="7 8">THG-MD21</strain>
    </source>
</reference>
<evidence type="ECO:0000256" key="4">
    <source>
        <dbReference type="ARBA" id="ARBA00023136"/>
    </source>
</evidence>
<dbReference type="RefSeq" id="WP_133393876.1">
    <property type="nucleotide sequence ID" value="NZ_SMTG01000004.1"/>
</dbReference>
<evidence type="ECO:0000256" key="5">
    <source>
        <dbReference type="ARBA" id="ARBA00023237"/>
    </source>
</evidence>
<organism evidence="7 8">
    <name type="scientific">Luteimonas terrae</name>
    <dbReference type="NCBI Taxonomy" id="1530191"/>
    <lineage>
        <taxon>Bacteria</taxon>
        <taxon>Pseudomonadati</taxon>
        <taxon>Pseudomonadota</taxon>
        <taxon>Gammaproteobacteria</taxon>
        <taxon>Lysobacterales</taxon>
        <taxon>Lysobacteraceae</taxon>
        <taxon>Luteimonas</taxon>
    </lineage>
</organism>
<dbReference type="Proteomes" id="UP000295543">
    <property type="component" value="Unassembled WGS sequence"/>
</dbReference>
<gene>
    <name evidence="7" type="ORF">E2F49_10740</name>
</gene>
<dbReference type="PANTHER" id="PTHR38776">
    <property type="entry name" value="MLTA-INTERACTING PROTEIN-RELATED"/>
    <property type="match status" value="1"/>
</dbReference>
<dbReference type="Pfam" id="PF06629">
    <property type="entry name" value="MipA"/>
    <property type="match status" value="1"/>
</dbReference>
<evidence type="ECO:0000256" key="1">
    <source>
        <dbReference type="ARBA" id="ARBA00004442"/>
    </source>
</evidence>
<keyword evidence="8" id="KW-1185">Reference proteome</keyword>
<evidence type="ECO:0000256" key="6">
    <source>
        <dbReference type="SAM" id="SignalP"/>
    </source>
</evidence>
<sequence>MKAALVLLALAPTAAFAQSNASADNAPHRGWSVGVAVAASDSPYVGEGARVLPFPILAYEGDRVFFRGISGGVHLLDTGAFQIDALVSARLDGFDIDDLGASGLAANGLDAARLDDRDHGLDVGAGVAWSGTWGRVRLQALTDVSDASGGHEFGAEYTYMLRSGAWLWMPSVGVRWMSDDLTNYYFGTLDAEVARGVPRYTPGAAVVPSLGITAARPLGERWNFIGGATWRVLPDALTDSPLLERGANGMPSIFGGVSYRF</sequence>
<keyword evidence="5" id="KW-0998">Cell outer membrane</keyword>
<dbReference type="GO" id="GO:0009252">
    <property type="term" value="P:peptidoglycan biosynthetic process"/>
    <property type="evidence" value="ECO:0007669"/>
    <property type="project" value="TreeGrafter"/>
</dbReference>
<comment type="similarity">
    <text evidence="2">Belongs to the MipA/OmpV family.</text>
</comment>
<proteinExistence type="inferred from homology"/>
<dbReference type="InterPro" id="IPR010583">
    <property type="entry name" value="MipA"/>
</dbReference>
<evidence type="ECO:0000313" key="7">
    <source>
        <dbReference type="EMBL" id="TDK30812.1"/>
    </source>
</evidence>
<dbReference type="AlphaFoldDB" id="A0A4R5U978"/>
<comment type="subcellular location">
    <subcellularLocation>
        <location evidence="1">Cell outer membrane</location>
    </subcellularLocation>
</comment>
<feature type="chain" id="PRO_5020567356" evidence="6">
    <location>
        <begin position="18"/>
        <end position="261"/>
    </location>
</feature>
<dbReference type="GO" id="GO:0009279">
    <property type="term" value="C:cell outer membrane"/>
    <property type="evidence" value="ECO:0007669"/>
    <property type="project" value="UniProtKB-SubCell"/>
</dbReference>
<keyword evidence="3 6" id="KW-0732">Signal</keyword>
<feature type="signal peptide" evidence="6">
    <location>
        <begin position="1"/>
        <end position="17"/>
    </location>
</feature>
<dbReference type="OrthoDB" id="5295915at2"/>
<keyword evidence="4" id="KW-0472">Membrane</keyword>
<evidence type="ECO:0000313" key="8">
    <source>
        <dbReference type="Proteomes" id="UP000295543"/>
    </source>
</evidence>